<evidence type="ECO:0000256" key="12">
    <source>
        <dbReference type="RuleBase" id="RU003848"/>
    </source>
</evidence>
<evidence type="ECO:0000256" key="7">
    <source>
        <dbReference type="ARBA" id="ARBA00022989"/>
    </source>
</evidence>
<keyword evidence="13" id="KW-0175">Coiled coil</keyword>
<evidence type="ECO:0000256" key="6">
    <source>
        <dbReference type="ARBA" id="ARBA00022781"/>
    </source>
</evidence>
<keyword evidence="9 11" id="KW-0472">Membrane</keyword>
<keyword evidence="6 11" id="KW-0375">Hydrogen ion transport</keyword>
<keyword evidence="14" id="KW-0934">Plastid</keyword>
<dbReference type="EMBL" id="KM198929">
    <property type="protein sequence ID" value="AIU44582.1"/>
    <property type="molecule type" value="Genomic_DNA"/>
</dbReference>
<keyword evidence="11" id="KW-0066">ATP synthesis</keyword>
<evidence type="ECO:0000256" key="13">
    <source>
        <dbReference type="SAM" id="Coils"/>
    </source>
</evidence>
<evidence type="ECO:0000256" key="3">
    <source>
        <dbReference type="ARBA" id="ARBA00022448"/>
    </source>
</evidence>
<dbReference type="Pfam" id="PF00430">
    <property type="entry name" value="ATP-synt_B"/>
    <property type="match status" value="1"/>
</dbReference>
<evidence type="ECO:0000256" key="11">
    <source>
        <dbReference type="HAMAP-Rule" id="MF_01399"/>
    </source>
</evidence>
<feature type="transmembrane region" description="Helical" evidence="11">
    <location>
        <begin position="26"/>
        <end position="47"/>
    </location>
</feature>
<dbReference type="AlphaFoldDB" id="A0A097PB24"/>
<dbReference type="InterPro" id="IPR050059">
    <property type="entry name" value="ATP_synthase_B_chain"/>
</dbReference>
<keyword evidence="3 11" id="KW-0813">Transport</keyword>
<dbReference type="NCBIfam" id="NF005607">
    <property type="entry name" value="PRK07353.1"/>
    <property type="match status" value="1"/>
</dbReference>
<dbReference type="HAMAP" id="MF_01398">
    <property type="entry name" value="ATP_synth_b_bprime"/>
    <property type="match status" value="1"/>
</dbReference>
<evidence type="ECO:0000256" key="1">
    <source>
        <dbReference type="ARBA" id="ARBA00004167"/>
    </source>
</evidence>
<keyword evidence="4 11" id="KW-0138">CF(0)</keyword>
<comment type="similarity">
    <text evidence="2 11 12">Belongs to the ATPase B chain family.</text>
</comment>
<comment type="subunit">
    <text evidence="11">F-type ATPases have 2 components, F(1) - the catalytic core - and F(0) - the membrane proton channel. F(1) has five subunits: alpha(3), beta(3), gamma(1), delta(1), epsilon(1). F(0) has four main subunits: a(1), b(1), b'(1) and c(10-14). The alpha and beta chains form an alternating ring which encloses part of the gamma chain. F(1) is attached to F(0) by a central stalk formed by the gamma and epsilon chains, while a peripheral stalk is formed by the delta, b and b' chains.</text>
</comment>
<reference evidence="14" key="1">
    <citation type="journal article" date="2014" name="Mol. Phylogenet. Evol.">
        <title>Nucleotide substitution analyses of the glaucophyte Cyanophora suggest an ancestrally lower mutation rate in plastid vs mitochondrial DNA for the Archaeplastida.</title>
        <authorList>
            <person name="Smith D.R."/>
            <person name="Jackson C.J."/>
            <person name="Reyes-Prieto A."/>
        </authorList>
    </citation>
    <scope>NUCLEOTIDE SEQUENCE</scope>
    <source>
        <strain evidence="14">NIES-763</strain>
    </source>
</reference>
<evidence type="ECO:0000256" key="10">
    <source>
        <dbReference type="ARBA" id="ARBA00025198"/>
    </source>
</evidence>
<sequence length="168" mass="19004">MTQWIIWLAIETEAAKPEGGLFDFDATLPVMMVQLLVLMLILNAVFYKPLIKILDERKEYIQSNFNEAEKCLAQAAELTTQYETKITDARQNASKLTNTTRSEIQKFVSEKLEEAQKKADSELASATNKLELQKDEALKSLESEVQTFSTKISTKILEKLLGIQIANT</sequence>
<keyword evidence="8 11" id="KW-0406">Ion transport</keyword>
<comment type="subcellular location">
    <subcellularLocation>
        <location evidence="11">Cell membrane</location>
        <topology evidence="11">Single-pass membrane protein</topology>
    </subcellularLocation>
    <subcellularLocation>
        <location evidence="1">Membrane</location>
        <topology evidence="1">Single-pass membrane protein</topology>
    </subcellularLocation>
</comment>
<dbReference type="GO" id="GO:0005886">
    <property type="term" value="C:plasma membrane"/>
    <property type="evidence" value="ECO:0007669"/>
    <property type="project" value="UniProtKB-SubCell"/>
</dbReference>
<proteinExistence type="inferred from homology"/>
<accession>A0A097PB24</accession>
<comment type="function">
    <text evidence="11">Component of the F(0) channel, it forms part of the peripheral stalk, linking F(1) to F(0). The b'-subunit is a diverged and duplicated form of b found in plants and photosynthetic bacteria.</text>
</comment>
<dbReference type="GO" id="GO:0045259">
    <property type="term" value="C:proton-transporting ATP synthase complex"/>
    <property type="evidence" value="ECO:0007669"/>
    <property type="project" value="UniProtKB-KW"/>
</dbReference>
<protein>
    <submittedName>
        <fullName evidence="14">ATP synthase CF0 B' subunit</fullName>
    </submittedName>
</protein>
<comment type="function">
    <text evidence="10 11">F(1)F(0) ATP synthase produces ATP from ADP in the presence of a proton or sodium gradient. F-type ATPases consist of two structural domains, F(1) containing the extramembraneous catalytic core and F(0) containing the membrane proton channel, linked together by a central stalk and a peripheral stalk. During catalysis, ATP synthesis in the catalytic domain of F(1) is coupled via a rotary mechanism of the central stalk subunits to proton translocation.</text>
</comment>
<evidence type="ECO:0000256" key="9">
    <source>
        <dbReference type="ARBA" id="ARBA00023136"/>
    </source>
</evidence>
<feature type="coiled-coil region" evidence="13">
    <location>
        <begin position="109"/>
        <end position="136"/>
    </location>
</feature>
<geneLocation type="plastid" evidence="14"/>
<keyword evidence="5 11" id="KW-0812">Transmembrane</keyword>
<name>A0A097PB24_CYAPA</name>
<keyword evidence="11" id="KW-1003">Cell membrane</keyword>
<dbReference type="GO" id="GO:0046961">
    <property type="term" value="F:proton-transporting ATPase activity, rotational mechanism"/>
    <property type="evidence" value="ECO:0007669"/>
    <property type="project" value="TreeGrafter"/>
</dbReference>
<evidence type="ECO:0000313" key="14">
    <source>
        <dbReference type="EMBL" id="AIU44582.1"/>
    </source>
</evidence>
<reference evidence="14" key="2">
    <citation type="submission" date="2014-07" db="EMBL/GenBank/DDBJ databases">
        <authorList>
            <person name="David S.R."/>
            <person name="Jackson C.J."/>
            <person name="Adrian R.-P."/>
        </authorList>
    </citation>
    <scope>NUCLEOTIDE SEQUENCE</scope>
    <source>
        <strain evidence="14">NIES-763</strain>
    </source>
</reference>
<evidence type="ECO:0000256" key="8">
    <source>
        <dbReference type="ARBA" id="ARBA00023065"/>
    </source>
</evidence>
<dbReference type="CDD" id="cd06503">
    <property type="entry name" value="ATP-synt_Fo_b"/>
    <property type="match status" value="1"/>
</dbReference>
<gene>
    <name evidence="11 14" type="primary">atpG</name>
    <name evidence="11" type="synonym">atpF2</name>
</gene>
<keyword evidence="7 11" id="KW-1133">Transmembrane helix</keyword>
<evidence type="ECO:0000256" key="5">
    <source>
        <dbReference type="ARBA" id="ARBA00022692"/>
    </source>
</evidence>
<evidence type="ECO:0000256" key="2">
    <source>
        <dbReference type="ARBA" id="ARBA00005513"/>
    </source>
</evidence>
<dbReference type="GO" id="GO:0046933">
    <property type="term" value="F:proton-transporting ATP synthase activity, rotational mechanism"/>
    <property type="evidence" value="ECO:0007669"/>
    <property type="project" value="UniProtKB-UniRule"/>
</dbReference>
<dbReference type="HAMAP" id="MF_01399">
    <property type="entry name" value="ATP_synth_bprime"/>
    <property type="match status" value="1"/>
</dbReference>
<dbReference type="InterPro" id="IPR034679">
    <property type="entry name" value="ATP_synth_b"/>
</dbReference>
<evidence type="ECO:0000256" key="4">
    <source>
        <dbReference type="ARBA" id="ARBA00022547"/>
    </source>
</evidence>
<dbReference type="InterPro" id="IPR002146">
    <property type="entry name" value="ATP_synth_b/b'su_bac/chlpt"/>
</dbReference>
<dbReference type="PANTHER" id="PTHR33445:SF2">
    <property type="entry name" value="ATP SYNTHASE SUBUNIT B', CHLOROPLASTIC"/>
    <property type="match status" value="1"/>
</dbReference>
<organism evidence="14">
    <name type="scientific">Cyanophora paradoxa</name>
    <dbReference type="NCBI Taxonomy" id="2762"/>
    <lineage>
        <taxon>Eukaryota</taxon>
        <taxon>Glaucocystophyceae</taxon>
        <taxon>Cyanophorales</taxon>
        <taxon>Cyanophoraceae</taxon>
        <taxon>Cyanophora</taxon>
    </lineage>
</organism>
<dbReference type="PANTHER" id="PTHR33445">
    <property type="entry name" value="ATP SYNTHASE SUBUNIT B', CHLOROPLASTIC"/>
    <property type="match status" value="1"/>
</dbReference>